<evidence type="ECO:0000256" key="4">
    <source>
        <dbReference type="ARBA" id="ARBA00022729"/>
    </source>
</evidence>
<dbReference type="PANTHER" id="PTHR11069">
    <property type="entry name" value="GLUCOSYLCERAMIDASE"/>
    <property type="match status" value="1"/>
</dbReference>
<comment type="similarity">
    <text evidence="2 6">Belongs to the glycosyl hydrolase 30 family.</text>
</comment>
<feature type="domain" description="Glycosyl hydrolase family 30 beta sandwich" evidence="9">
    <location>
        <begin position="444"/>
        <end position="507"/>
    </location>
</feature>
<sequence>MMQRCFLVLIWWIQAAQSSPCAHRYYGNDHTVCVCNSTYCDSIPEYDFSSASSYIRFTSDKAGQRFEKSEGFFSYETTPECSTRLFIHSTKLYQTIQGFGGAFTDSAVMNIKSLSKDAQENLLSAYFSMKGSRYNLGRVPIGGTDFSSRKYTYCDNADEKTSKLNFSLTEEEYEGKIPLLQKALELNPELRLIAASWTAPAWMKTNNDYVNGSLKEEYYQMYTDYLLTFLEEYRDQGLGMWAISTGNEPITEYLKYVRINSMSWTPAAMATWVSRNLGPTLSKSRHNQTLIFGLDDNRGHLTSFYEEFLSYESCTNYITGTAIHWYQDDTTSASLLDQTHYKFPEKLLVLTEASIIPDTTKSKKPVSLGSWNRGERYMLNIIENLEHWIAGWLDWNLVLNQDGGPSWARNNVDASIIVNPVADEFYKQPMFYAIAHFSSFIPRNSVRIGVSQYNKSTGIKSVAFLTPNNEIVVVISNTSTKEQQVTIYDLHKGHISVRLEAKSFHTLIYKQLLCY</sequence>
<evidence type="ECO:0000256" key="1">
    <source>
        <dbReference type="ARBA" id="ARBA00001013"/>
    </source>
</evidence>
<protein>
    <recommendedName>
        <fullName evidence="3 6">Glucosylceramidase</fullName>
        <ecNumber evidence="3 6">3.2.1.45</ecNumber>
    </recommendedName>
</protein>
<evidence type="ECO:0000256" key="2">
    <source>
        <dbReference type="ARBA" id="ARBA00005382"/>
    </source>
</evidence>
<gene>
    <name evidence="11" type="primary">LOC107221973</name>
</gene>
<comment type="catalytic activity">
    <reaction evidence="1">
        <text>a beta-D-glucosyl-(1&lt;-&gt;1')-N-acylsphing-4-enine + H2O = an N-acylsphing-4-enine + D-glucose</text>
        <dbReference type="Rhea" id="RHEA:13269"/>
        <dbReference type="ChEBI" id="CHEBI:4167"/>
        <dbReference type="ChEBI" id="CHEBI:15377"/>
        <dbReference type="ChEBI" id="CHEBI:22801"/>
        <dbReference type="ChEBI" id="CHEBI:52639"/>
        <dbReference type="EC" id="3.2.1.45"/>
    </reaction>
    <physiologicalReaction direction="left-to-right" evidence="1">
        <dbReference type="Rhea" id="RHEA:13270"/>
    </physiologicalReaction>
</comment>
<evidence type="ECO:0000313" key="10">
    <source>
        <dbReference type="Proteomes" id="UP000829291"/>
    </source>
</evidence>
<dbReference type="Gene3D" id="3.20.20.80">
    <property type="entry name" value="Glycosidases"/>
    <property type="match status" value="1"/>
</dbReference>
<keyword evidence="4 7" id="KW-0732">Signal</keyword>
<evidence type="ECO:0000256" key="7">
    <source>
        <dbReference type="SAM" id="SignalP"/>
    </source>
</evidence>
<reference evidence="11" key="1">
    <citation type="submission" date="2025-08" db="UniProtKB">
        <authorList>
            <consortium name="RefSeq"/>
        </authorList>
    </citation>
    <scope>IDENTIFICATION</scope>
    <source>
        <tissue evidence="11">Thorax and Abdomen</tissue>
    </source>
</reference>
<dbReference type="RefSeq" id="XP_046590465.1">
    <property type="nucleotide sequence ID" value="XM_046734509.1"/>
</dbReference>
<dbReference type="GeneID" id="107221973"/>
<organism evidence="10 11">
    <name type="scientific">Neodiprion lecontei</name>
    <name type="common">Redheaded pine sawfly</name>
    <dbReference type="NCBI Taxonomy" id="441921"/>
    <lineage>
        <taxon>Eukaryota</taxon>
        <taxon>Metazoa</taxon>
        <taxon>Ecdysozoa</taxon>
        <taxon>Arthropoda</taxon>
        <taxon>Hexapoda</taxon>
        <taxon>Insecta</taxon>
        <taxon>Pterygota</taxon>
        <taxon>Neoptera</taxon>
        <taxon>Endopterygota</taxon>
        <taxon>Hymenoptera</taxon>
        <taxon>Tenthredinoidea</taxon>
        <taxon>Diprionidae</taxon>
        <taxon>Diprioninae</taxon>
        <taxon>Neodiprion</taxon>
    </lineage>
</organism>
<evidence type="ECO:0000256" key="6">
    <source>
        <dbReference type="RuleBase" id="RU361188"/>
    </source>
</evidence>
<dbReference type="Pfam" id="PF17189">
    <property type="entry name" value="Glyco_hydro_30C"/>
    <property type="match status" value="1"/>
</dbReference>
<dbReference type="InterPro" id="IPR033453">
    <property type="entry name" value="Glyco_hydro_30_TIM-barrel"/>
</dbReference>
<accession>A0ABM3FR01</accession>
<keyword evidence="6" id="KW-0326">Glycosidase</keyword>
<evidence type="ECO:0000256" key="3">
    <source>
        <dbReference type="ARBA" id="ARBA00012658"/>
    </source>
</evidence>
<evidence type="ECO:0000256" key="5">
    <source>
        <dbReference type="ARBA" id="ARBA00022801"/>
    </source>
</evidence>
<dbReference type="PANTHER" id="PTHR11069:SF23">
    <property type="entry name" value="LYSOSOMAL ACID GLUCOSYLCERAMIDASE"/>
    <property type="match status" value="1"/>
</dbReference>
<name>A0ABM3FR01_NEOLC</name>
<dbReference type="InterPro" id="IPR001139">
    <property type="entry name" value="Glyco_hydro_30"/>
</dbReference>
<feature type="domain" description="Glycosyl hydrolase family 30 TIM-barrel" evidence="8">
    <location>
        <begin position="96"/>
        <end position="441"/>
    </location>
</feature>
<dbReference type="Proteomes" id="UP000829291">
    <property type="component" value="Chromosome 3"/>
</dbReference>
<keyword evidence="6" id="KW-0443">Lipid metabolism</keyword>
<dbReference type="InterPro" id="IPR033452">
    <property type="entry name" value="GH30_C"/>
</dbReference>
<keyword evidence="6" id="KW-0746">Sphingolipid metabolism</keyword>
<keyword evidence="10" id="KW-1185">Reference proteome</keyword>
<evidence type="ECO:0000313" key="11">
    <source>
        <dbReference type="RefSeq" id="XP_046590465.1"/>
    </source>
</evidence>
<keyword evidence="5 6" id="KW-0378">Hydrolase</keyword>
<feature type="chain" id="PRO_5046410737" description="Glucosylceramidase" evidence="7">
    <location>
        <begin position="19"/>
        <end position="515"/>
    </location>
</feature>
<dbReference type="InterPro" id="IPR017853">
    <property type="entry name" value="GH"/>
</dbReference>
<evidence type="ECO:0000259" key="9">
    <source>
        <dbReference type="Pfam" id="PF17189"/>
    </source>
</evidence>
<feature type="signal peptide" evidence="7">
    <location>
        <begin position="1"/>
        <end position="18"/>
    </location>
</feature>
<dbReference type="Pfam" id="PF02055">
    <property type="entry name" value="Glyco_hydro_30"/>
    <property type="match status" value="1"/>
</dbReference>
<evidence type="ECO:0000259" key="8">
    <source>
        <dbReference type="Pfam" id="PF02055"/>
    </source>
</evidence>
<dbReference type="SUPFAM" id="SSF51445">
    <property type="entry name" value="(Trans)glycosidases"/>
    <property type="match status" value="1"/>
</dbReference>
<dbReference type="PRINTS" id="PR00843">
    <property type="entry name" value="GLHYDRLASE30"/>
</dbReference>
<dbReference type="SUPFAM" id="SSF51011">
    <property type="entry name" value="Glycosyl hydrolase domain"/>
    <property type="match status" value="1"/>
</dbReference>
<proteinExistence type="inferred from homology"/>
<dbReference type="EC" id="3.2.1.45" evidence="3 6"/>